<feature type="signal peptide" evidence="1">
    <location>
        <begin position="1"/>
        <end position="26"/>
    </location>
</feature>
<evidence type="ECO:0000256" key="1">
    <source>
        <dbReference type="SAM" id="SignalP"/>
    </source>
</evidence>
<organism evidence="2 3">
    <name type="scientific">Janthinobacterium fluminis</name>
    <dbReference type="NCBI Taxonomy" id="2987524"/>
    <lineage>
        <taxon>Bacteria</taxon>
        <taxon>Pseudomonadati</taxon>
        <taxon>Pseudomonadota</taxon>
        <taxon>Betaproteobacteria</taxon>
        <taxon>Burkholderiales</taxon>
        <taxon>Oxalobacteraceae</taxon>
        <taxon>Janthinobacterium</taxon>
    </lineage>
</organism>
<keyword evidence="1" id="KW-0732">Signal</keyword>
<gene>
    <name evidence="2" type="ORF">OIK44_11125</name>
</gene>
<dbReference type="Proteomes" id="UP001221208">
    <property type="component" value="Unassembled WGS sequence"/>
</dbReference>
<proteinExistence type="predicted"/>
<dbReference type="RefSeq" id="WP_273670812.1">
    <property type="nucleotide sequence ID" value="NZ_JAQQXR010000003.1"/>
</dbReference>
<evidence type="ECO:0000313" key="3">
    <source>
        <dbReference type="Proteomes" id="UP001221208"/>
    </source>
</evidence>
<comment type="caution">
    <text evidence="2">The sequence shown here is derived from an EMBL/GenBank/DDBJ whole genome shotgun (WGS) entry which is preliminary data.</text>
</comment>
<dbReference type="EMBL" id="JAQQXR010000003">
    <property type="protein sequence ID" value="MDC8758142.1"/>
    <property type="molecule type" value="Genomic_DNA"/>
</dbReference>
<evidence type="ECO:0000313" key="2">
    <source>
        <dbReference type="EMBL" id="MDC8758142.1"/>
    </source>
</evidence>
<protein>
    <recommendedName>
        <fullName evidence="4">DUF1254 domain-containing protein</fullName>
    </recommendedName>
</protein>
<sequence length="392" mass="42955">MYLKRQSYIVIAIVAMLAFFSGAARAADVAIAGFAFAGEFSTAKTRFPYAFQVYKRLQAQAGAGSLSRQVTERIRQTQNPALSFMPSDALLNLRKSDQALMTVLLLTGETVSTENFGSYYKTFVNLRGDALIFDYKNQTVVRSYPISVALFDATPNEPSAERIDSFVEQMLLREDGKGLLTQFSNRLATATLPVPGHHNIQVRKAELAPEALAMMPEALRSHPKVLESMLADSFASILSAKSGVPVLPSSVGHAMGTMALRLENGDEYNLKLEEGHYLFDIRLNKFAKIKTAETKVGTSYVYGAYANVHFYEPTLNTDFLNTDLKNGEVAVVPAGLLASDDFAAFQDAVRGMFLKLNDAFETPDSKWAATAASAKDIVKQLEATRVILKASK</sequence>
<feature type="chain" id="PRO_5046154781" description="DUF1254 domain-containing protein" evidence="1">
    <location>
        <begin position="27"/>
        <end position="392"/>
    </location>
</feature>
<reference evidence="2 3" key="1">
    <citation type="submission" date="2022-10" db="EMBL/GenBank/DDBJ databases">
        <title>Janthinobacterium sp. hw3 Genome sequencing.</title>
        <authorList>
            <person name="Park S."/>
        </authorList>
    </citation>
    <scope>NUCLEOTIDE SEQUENCE [LARGE SCALE GENOMIC DNA]</scope>
    <source>
        <strain evidence="3">hw3</strain>
    </source>
</reference>
<evidence type="ECO:0008006" key="4">
    <source>
        <dbReference type="Google" id="ProtNLM"/>
    </source>
</evidence>
<name>A0ABT5K315_9BURK</name>
<keyword evidence="3" id="KW-1185">Reference proteome</keyword>
<accession>A0ABT5K315</accession>